<dbReference type="SUPFAM" id="SSF88659">
    <property type="entry name" value="Sigma3 and sigma4 domains of RNA polymerase sigma factors"/>
    <property type="match status" value="1"/>
</dbReference>
<dbReference type="InterPro" id="IPR013249">
    <property type="entry name" value="RNA_pol_sigma70_r4_t2"/>
</dbReference>
<keyword evidence="4" id="KW-0804">Transcription</keyword>
<dbReference type="InterPro" id="IPR036388">
    <property type="entry name" value="WH-like_DNA-bd_sf"/>
</dbReference>
<comment type="caution">
    <text evidence="7">The sequence shown here is derived from an EMBL/GenBank/DDBJ whole genome shotgun (WGS) entry which is preliminary data.</text>
</comment>
<dbReference type="Proteomes" id="UP000176923">
    <property type="component" value="Unassembled WGS sequence"/>
</dbReference>
<sequence length="270" mass="32236">MTLYQIRLFKVAHSRREKKVMQPFSGISVIYDVIPFWDNSFMDLQEEKQLIERAKTDPLAFGELYDLYYSKIFNYILRRVGEAATATDITSDVFFKVMKNLAKFEWRGIPFSSWIYKIASNEINNYFRRKRFWFLSLDTLFEDHGFEVVDKGDLQEDYIEAQKQLERNEDFKQMQKLLKKLSQKYQEVIILRYFEDKKIREISEITGKNSNTVKSLLTRGLERLRNQFVHETRLRTKLRRGEEGGENRSLETQPISAVGVIEVEDRNYDN</sequence>
<dbReference type="InterPro" id="IPR013325">
    <property type="entry name" value="RNA_pol_sigma_r2"/>
</dbReference>
<dbReference type="Pfam" id="PF04542">
    <property type="entry name" value="Sigma70_r2"/>
    <property type="match status" value="1"/>
</dbReference>
<gene>
    <name evidence="7" type="ORF">A3D77_05765</name>
</gene>
<evidence type="ECO:0000256" key="2">
    <source>
        <dbReference type="ARBA" id="ARBA00023015"/>
    </source>
</evidence>
<feature type="domain" description="RNA polymerase sigma factor 70 region 4 type 2" evidence="6">
    <location>
        <begin position="173"/>
        <end position="224"/>
    </location>
</feature>
<dbReference type="CDD" id="cd06171">
    <property type="entry name" value="Sigma70_r4"/>
    <property type="match status" value="1"/>
</dbReference>
<dbReference type="InterPro" id="IPR013324">
    <property type="entry name" value="RNA_pol_sigma_r3/r4-like"/>
</dbReference>
<dbReference type="InterPro" id="IPR039425">
    <property type="entry name" value="RNA_pol_sigma-70-like"/>
</dbReference>
<evidence type="ECO:0000313" key="8">
    <source>
        <dbReference type="Proteomes" id="UP000176923"/>
    </source>
</evidence>
<dbReference type="InterPro" id="IPR007627">
    <property type="entry name" value="RNA_pol_sigma70_r2"/>
</dbReference>
<evidence type="ECO:0008006" key="9">
    <source>
        <dbReference type="Google" id="ProtNLM"/>
    </source>
</evidence>
<proteinExistence type="inferred from homology"/>
<dbReference type="NCBIfam" id="TIGR02937">
    <property type="entry name" value="sigma70-ECF"/>
    <property type="match status" value="1"/>
</dbReference>
<evidence type="ECO:0000259" key="6">
    <source>
        <dbReference type="Pfam" id="PF08281"/>
    </source>
</evidence>
<evidence type="ECO:0000256" key="3">
    <source>
        <dbReference type="ARBA" id="ARBA00023082"/>
    </source>
</evidence>
<reference evidence="7 8" key="1">
    <citation type="journal article" date="2016" name="Nat. Commun.">
        <title>Thousands of microbial genomes shed light on interconnected biogeochemical processes in an aquifer system.</title>
        <authorList>
            <person name="Anantharaman K."/>
            <person name="Brown C.T."/>
            <person name="Hug L.A."/>
            <person name="Sharon I."/>
            <person name="Castelle C.J."/>
            <person name="Probst A.J."/>
            <person name="Thomas B.C."/>
            <person name="Singh A."/>
            <person name="Wilkins M.J."/>
            <person name="Karaoz U."/>
            <person name="Brodie E.L."/>
            <person name="Williams K.H."/>
            <person name="Hubbard S.S."/>
            <person name="Banfield J.F."/>
        </authorList>
    </citation>
    <scope>NUCLEOTIDE SEQUENCE [LARGE SCALE GENOMIC DNA]</scope>
</reference>
<keyword evidence="2" id="KW-0805">Transcription regulation</keyword>
<evidence type="ECO:0000259" key="5">
    <source>
        <dbReference type="Pfam" id="PF04542"/>
    </source>
</evidence>
<feature type="domain" description="RNA polymerase sigma-70 region 2" evidence="5">
    <location>
        <begin position="64"/>
        <end position="131"/>
    </location>
</feature>
<evidence type="ECO:0000256" key="1">
    <source>
        <dbReference type="ARBA" id="ARBA00010641"/>
    </source>
</evidence>
<dbReference type="InterPro" id="IPR014284">
    <property type="entry name" value="RNA_pol_sigma-70_dom"/>
</dbReference>
<evidence type="ECO:0000256" key="4">
    <source>
        <dbReference type="ARBA" id="ARBA00023163"/>
    </source>
</evidence>
<dbReference type="PANTHER" id="PTHR43133">
    <property type="entry name" value="RNA POLYMERASE ECF-TYPE SIGMA FACTO"/>
    <property type="match status" value="1"/>
</dbReference>
<dbReference type="PANTHER" id="PTHR43133:SF51">
    <property type="entry name" value="RNA POLYMERASE SIGMA FACTOR"/>
    <property type="match status" value="1"/>
</dbReference>
<organism evidence="7 8">
    <name type="scientific">Candidatus Gottesmanbacteria bacterium RIFCSPHIGHO2_02_FULL_39_11</name>
    <dbReference type="NCBI Taxonomy" id="1798382"/>
    <lineage>
        <taxon>Bacteria</taxon>
        <taxon>Candidatus Gottesmaniibacteriota</taxon>
    </lineage>
</organism>
<name>A0A1F5ZXC8_9BACT</name>
<dbReference type="STRING" id="1798382.A3D77_05765"/>
<dbReference type="AlphaFoldDB" id="A0A1F5ZXC8"/>
<dbReference type="GO" id="GO:0016987">
    <property type="term" value="F:sigma factor activity"/>
    <property type="evidence" value="ECO:0007669"/>
    <property type="project" value="UniProtKB-KW"/>
</dbReference>
<dbReference type="GO" id="GO:0003677">
    <property type="term" value="F:DNA binding"/>
    <property type="evidence" value="ECO:0007669"/>
    <property type="project" value="InterPro"/>
</dbReference>
<dbReference type="Pfam" id="PF08281">
    <property type="entry name" value="Sigma70_r4_2"/>
    <property type="match status" value="1"/>
</dbReference>
<protein>
    <recommendedName>
        <fullName evidence="9">RNA polymerase sigma-70 region 2 domain-containing protein</fullName>
    </recommendedName>
</protein>
<dbReference type="EMBL" id="MFJL01000003">
    <property type="protein sequence ID" value="OGG17090.1"/>
    <property type="molecule type" value="Genomic_DNA"/>
</dbReference>
<dbReference type="Gene3D" id="1.10.10.10">
    <property type="entry name" value="Winged helix-like DNA-binding domain superfamily/Winged helix DNA-binding domain"/>
    <property type="match status" value="1"/>
</dbReference>
<keyword evidence="3" id="KW-0731">Sigma factor</keyword>
<evidence type="ECO:0000313" key="7">
    <source>
        <dbReference type="EMBL" id="OGG17090.1"/>
    </source>
</evidence>
<accession>A0A1F5ZXC8</accession>
<dbReference type="SUPFAM" id="SSF88946">
    <property type="entry name" value="Sigma2 domain of RNA polymerase sigma factors"/>
    <property type="match status" value="1"/>
</dbReference>
<dbReference type="GO" id="GO:0006352">
    <property type="term" value="P:DNA-templated transcription initiation"/>
    <property type="evidence" value="ECO:0007669"/>
    <property type="project" value="InterPro"/>
</dbReference>
<comment type="similarity">
    <text evidence="1">Belongs to the sigma-70 factor family. ECF subfamily.</text>
</comment>
<dbReference type="Gene3D" id="1.10.1740.10">
    <property type="match status" value="1"/>
</dbReference>